<evidence type="ECO:0000313" key="2">
    <source>
        <dbReference type="EMBL" id="GHI54606.1"/>
    </source>
</evidence>
<sequence length="89" mass="9695">MPRQYVYRAAVAEVFLTGWRADGPDTFTVAAQWPRAHAYFTPVAGRLDPLLLAETVRRTGALLAHAEYQVPTRRAARGLLPGPDPGPGP</sequence>
<dbReference type="Proteomes" id="UP000646738">
    <property type="component" value="Unassembled WGS sequence"/>
</dbReference>
<dbReference type="EMBL" id="BNEA01000015">
    <property type="protein sequence ID" value="GHI54606.1"/>
    <property type="molecule type" value="Genomic_DNA"/>
</dbReference>
<accession>A0ABQ3RFK5</accession>
<protein>
    <recommendedName>
        <fullName evidence="1">A-factor biosynthesis hotdog domain-containing protein</fullName>
    </recommendedName>
</protein>
<dbReference type="InterPro" id="IPR005509">
    <property type="entry name" value="AfsA_hotdog_dom"/>
</dbReference>
<dbReference type="Pfam" id="PF03756">
    <property type="entry name" value="AfsA"/>
    <property type="match status" value="1"/>
</dbReference>
<keyword evidence="3" id="KW-1185">Reference proteome</keyword>
<proteinExistence type="predicted"/>
<name>A0ABQ3RFK5_STRRR</name>
<comment type="caution">
    <text evidence="2">The sequence shown here is derived from an EMBL/GenBank/DDBJ whole genome shotgun (WGS) entry which is preliminary data.</text>
</comment>
<gene>
    <name evidence="2" type="ORF">Srubr_44520</name>
</gene>
<reference evidence="3" key="1">
    <citation type="submission" date="2023-07" db="EMBL/GenBank/DDBJ databases">
        <title>Whole genome shotgun sequence of Streptomyces achromogenes subsp. rubradiris NBRC 14000.</title>
        <authorList>
            <person name="Komaki H."/>
            <person name="Tamura T."/>
        </authorList>
    </citation>
    <scope>NUCLEOTIDE SEQUENCE [LARGE SCALE GENOMIC DNA]</scope>
    <source>
        <strain evidence="3">NBRC 14000</strain>
    </source>
</reference>
<organism evidence="2 3">
    <name type="scientific">Streptomyces rubradiris</name>
    <name type="common">Streptomyces achromogenes subsp. rubradiris</name>
    <dbReference type="NCBI Taxonomy" id="285531"/>
    <lineage>
        <taxon>Bacteria</taxon>
        <taxon>Bacillati</taxon>
        <taxon>Actinomycetota</taxon>
        <taxon>Actinomycetes</taxon>
        <taxon>Kitasatosporales</taxon>
        <taxon>Streptomycetaceae</taxon>
        <taxon>Streptomyces</taxon>
    </lineage>
</organism>
<dbReference type="RefSeq" id="WP_229926443.1">
    <property type="nucleotide sequence ID" value="NZ_BNCB01000002.1"/>
</dbReference>
<feature type="domain" description="A-factor biosynthesis hotdog" evidence="1">
    <location>
        <begin position="5"/>
        <end position="74"/>
    </location>
</feature>
<evidence type="ECO:0000313" key="3">
    <source>
        <dbReference type="Proteomes" id="UP000646738"/>
    </source>
</evidence>
<evidence type="ECO:0000259" key="1">
    <source>
        <dbReference type="Pfam" id="PF03756"/>
    </source>
</evidence>